<reference evidence="1 2" key="1">
    <citation type="submission" date="2023-05" db="EMBL/GenBank/DDBJ databases">
        <title>Novel species of genus Flectobacillus isolated from stream in China.</title>
        <authorList>
            <person name="Lu H."/>
        </authorList>
    </citation>
    <scope>NUCLEOTIDE SEQUENCE [LARGE SCALE GENOMIC DNA]</scope>
    <source>
        <strain evidence="1 2">KCTC 42575</strain>
    </source>
</reference>
<dbReference type="RefSeq" id="WP_283346813.1">
    <property type="nucleotide sequence ID" value="NZ_JASHIF010000034.1"/>
</dbReference>
<dbReference type="Proteomes" id="UP001236507">
    <property type="component" value="Unassembled WGS sequence"/>
</dbReference>
<organism evidence="1 2">
    <name type="scientific">Flectobacillus roseus</name>
    <dbReference type="NCBI Taxonomy" id="502259"/>
    <lineage>
        <taxon>Bacteria</taxon>
        <taxon>Pseudomonadati</taxon>
        <taxon>Bacteroidota</taxon>
        <taxon>Cytophagia</taxon>
        <taxon>Cytophagales</taxon>
        <taxon>Flectobacillaceae</taxon>
        <taxon>Flectobacillus</taxon>
    </lineage>
</organism>
<gene>
    <name evidence="1" type="ORF">QM524_25350</name>
</gene>
<name>A0ABT6YG65_9BACT</name>
<dbReference type="EMBL" id="JASHIF010000034">
    <property type="protein sequence ID" value="MDI9862577.1"/>
    <property type="molecule type" value="Genomic_DNA"/>
</dbReference>
<keyword evidence="2" id="KW-1185">Reference proteome</keyword>
<evidence type="ECO:0000313" key="2">
    <source>
        <dbReference type="Proteomes" id="UP001236507"/>
    </source>
</evidence>
<proteinExistence type="predicted"/>
<sequence length="103" mass="11796">MLFGLSPATLQEKTRAIQEHCINMEVSHEHSCGVCVTVSANRIKGLTYDAEKHSHEQVKDAINQCFEKWSNETKEYFETNIDTILESVPKIFRQELKNQLLGS</sequence>
<protein>
    <submittedName>
        <fullName evidence="1">Uncharacterized protein</fullName>
    </submittedName>
</protein>
<evidence type="ECO:0000313" key="1">
    <source>
        <dbReference type="EMBL" id="MDI9862577.1"/>
    </source>
</evidence>
<comment type="caution">
    <text evidence="1">The sequence shown here is derived from an EMBL/GenBank/DDBJ whole genome shotgun (WGS) entry which is preliminary data.</text>
</comment>
<accession>A0ABT6YG65</accession>